<organism evidence="3">
    <name type="scientific">Oikopleura dioica</name>
    <name type="common">Tunicate</name>
    <dbReference type="NCBI Taxonomy" id="34765"/>
    <lineage>
        <taxon>Eukaryota</taxon>
        <taxon>Metazoa</taxon>
        <taxon>Chordata</taxon>
        <taxon>Tunicata</taxon>
        <taxon>Appendicularia</taxon>
        <taxon>Copelata</taxon>
        <taxon>Oikopleuridae</taxon>
        <taxon>Oikopleura</taxon>
    </lineage>
</organism>
<dbReference type="Proteomes" id="UP000011014">
    <property type="component" value="Unassembled WGS sequence"/>
</dbReference>
<dbReference type="AlphaFoldDB" id="E4WVC6"/>
<dbReference type="EMBL" id="FN653017">
    <property type="protein sequence ID" value="CBY21079.1"/>
    <property type="molecule type" value="Genomic_DNA"/>
</dbReference>
<feature type="region of interest" description="Disordered" evidence="1">
    <location>
        <begin position="171"/>
        <end position="200"/>
    </location>
</feature>
<reference evidence="3" key="1">
    <citation type="journal article" date="2010" name="Science">
        <title>Plasticity of animal genome architecture unmasked by rapid evolution of a pelagic tunicate.</title>
        <authorList>
            <person name="Denoeud F."/>
            <person name="Henriet S."/>
            <person name="Mungpakdee S."/>
            <person name="Aury J.M."/>
            <person name="Da Silva C."/>
            <person name="Brinkmann H."/>
            <person name="Mikhaleva J."/>
            <person name="Olsen L.C."/>
            <person name="Jubin C."/>
            <person name="Canestro C."/>
            <person name="Bouquet J.M."/>
            <person name="Danks G."/>
            <person name="Poulain J."/>
            <person name="Campsteijn C."/>
            <person name="Adamski M."/>
            <person name="Cross I."/>
            <person name="Yadetie F."/>
            <person name="Muffato M."/>
            <person name="Louis A."/>
            <person name="Butcher S."/>
            <person name="Tsagkogeorga G."/>
            <person name="Konrad A."/>
            <person name="Singh S."/>
            <person name="Jensen M.F."/>
            <person name="Cong E.H."/>
            <person name="Eikeseth-Otteraa H."/>
            <person name="Noel B."/>
            <person name="Anthouard V."/>
            <person name="Porcel B.M."/>
            <person name="Kachouri-Lafond R."/>
            <person name="Nishino A."/>
            <person name="Ugolini M."/>
            <person name="Chourrout P."/>
            <person name="Nishida H."/>
            <person name="Aasland R."/>
            <person name="Huzurbazar S."/>
            <person name="Westhof E."/>
            <person name="Delsuc F."/>
            <person name="Lehrach H."/>
            <person name="Reinhardt R."/>
            <person name="Weissenbach J."/>
            <person name="Roy S.W."/>
            <person name="Artiguenave F."/>
            <person name="Postlethwait J.H."/>
            <person name="Manak J.R."/>
            <person name="Thompson E.M."/>
            <person name="Jaillon O."/>
            <person name="Du Pasquier L."/>
            <person name="Boudinot P."/>
            <person name="Liberles D.A."/>
            <person name="Volff J.N."/>
            <person name="Philippe H."/>
            <person name="Lenhard B."/>
            <person name="Roest Crollius H."/>
            <person name="Wincker P."/>
            <person name="Chourrout D."/>
        </authorList>
    </citation>
    <scope>NUCLEOTIDE SEQUENCE [LARGE SCALE GENOMIC DNA]</scope>
</reference>
<proteinExistence type="predicted"/>
<dbReference type="EMBL" id="FN654697">
    <property type="protein sequence ID" value="CBY35921.1"/>
    <property type="molecule type" value="Genomic_DNA"/>
</dbReference>
<dbReference type="OrthoDB" id="10405982at2759"/>
<evidence type="ECO:0000313" key="5">
    <source>
        <dbReference type="Proteomes" id="UP000001307"/>
    </source>
</evidence>
<dbReference type="Proteomes" id="UP000001307">
    <property type="component" value="Unassembled WGS sequence"/>
</dbReference>
<keyword evidence="2" id="KW-1133">Transmembrane helix</keyword>
<feature type="compositionally biased region" description="Basic and acidic residues" evidence="1">
    <location>
        <begin position="171"/>
        <end position="189"/>
    </location>
</feature>
<accession>E4WVC6</accession>
<name>E4WVC6_OIKDI</name>
<feature type="transmembrane region" description="Helical" evidence="2">
    <location>
        <begin position="119"/>
        <end position="142"/>
    </location>
</feature>
<gene>
    <name evidence="3" type="ORF">GSOID_T00008832001</name>
    <name evidence="4" type="ORF">GSOID_T00028396001</name>
</gene>
<keyword evidence="2" id="KW-0472">Membrane</keyword>
<evidence type="ECO:0000256" key="2">
    <source>
        <dbReference type="SAM" id="Phobius"/>
    </source>
</evidence>
<keyword evidence="2" id="KW-0812">Transmembrane</keyword>
<feature type="transmembrane region" description="Helical" evidence="2">
    <location>
        <begin position="85"/>
        <end position="107"/>
    </location>
</feature>
<protein>
    <submittedName>
        <fullName evidence="3">Uncharacterized protein</fullName>
    </submittedName>
</protein>
<sequence>MKKNRPMVDIGIDYDDYLRKKDDDMDTFLDEQEFFDIAEEIKREEKSTLAPSAGILGKSFHPDADDILNPLIEASKQRAQLDNSCAILAASITYIGMTSLLILYMIYGLRTFWADENYSSFLLVSWFVQFMFSTFISSYFIAKIEFDRYIRSLEDIYEDLQYERSMDYYPAKNKDKEPEAEPASDEERIPSPLQVEQVKDDKSNILGEYVDYESELKKNMSSLEVIAKLEKYAD</sequence>
<evidence type="ECO:0000313" key="3">
    <source>
        <dbReference type="EMBL" id="CBY21079.1"/>
    </source>
</evidence>
<dbReference type="InParanoid" id="E4WVC6"/>
<keyword evidence="5" id="KW-1185">Reference proteome</keyword>
<evidence type="ECO:0000256" key="1">
    <source>
        <dbReference type="SAM" id="MobiDB-lite"/>
    </source>
</evidence>
<evidence type="ECO:0000313" key="4">
    <source>
        <dbReference type="EMBL" id="CBY35921.1"/>
    </source>
</evidence>